<protein>
    <submittedName>
        <fullName evidence="1">Uncharacterized protein</fullName>
    </submittedName>
</protein>
<evidence type="ECO:0000313" key="1">
    <source>
        <dbReference type="EMBL" id="KAF4690656.1"/>
    </source>
</evidence>
<proteinExistence type="predicted"/>
<gene>
    <name evidence="1" type="ORF">FOZ60_017147</name>
</gene>
<dbReference type="Proteomes" id="UP000541610">
    <property type="component" value="Unassembled WGS sequence"/>
</dbReference>
<sequence length="205" mass="22731">PLTAPLADVEICLRDILHSFFQNLQSWGPLRTREPLAELTGDPVSSLRAWRAARHKLRRMGVSEAILKDGDCLTGLAVIISSGECCAILFELLRRVSGPQSDFCCSWTSCDGARNLLQIVKRGVYSLEEGSLCPTPTLPPKWTGLLNIIRSEREEAVDQIPYLARAIDGRKRRTISSELAEFGPTLIVIYDLPAEFATEILENHG</sequence>
<reference evidence="1 2" key="1">
    <citation type="submission" date="2020-04" db="EMBL/GenBank/DDBJ databases">
        <title>Perkinsus olseni comparative genomics.</title>
        <authorList>
            <person name="Bogema D.R."/>
        </authorList>
    </citation>
    <scope>NUCLEOTIDE SEQUENCE [LARGE SCALE GENOMIC DNA]</scope>
    <source>
        <strain evidence="1">00978-12</strain>
    </source>
</reference>
<name>A0A7J6P4H0_PEROL</name>
<dbReference type="AlphaFoldDB" id="A0A7J6P4H0"/>
<dbReference type="EMBL" id="JABANP010000095">
    <property type="protein sequence ID" value="KAF4690656.1"/>
    <property type="molecule type" value="Genomic_DNA"/>
</dbReference>
<accession>A0A7J6P4H0</accession>
<comment type="caution">
    <text evidence="1">The sequence shown here is derived from an EMBL/GenBank/DDBJ whole genome shotgun (WGS) entry which is preliminary data.</text>
</comment>
<feature type="non-terminal residue" evidence="1">
    <location>
        <position position="205"/>
    </location>
</feature>
<organism evidence="1 2">
    <name type="scientific">Perkinsus olseni</name>
    <name type="common">Perkinsus atlanticus</name>
    <dbReference type="NCBI Taxonomy" id="32597"/>
    <lineage>
        <taxon>Eukaryota</taxon>
        <taxon>Sar</taxon>
        <taxon>Alveolata</taxon>
        <taxon>Perkinsozoa</taxon>
        <taxon>Perkinsea</taxon>
        <taxon>Perkinsida</taxon>
        <taxon>Perkinsidae</taxon>
        <taxon>Perkinsus</taxon>
    </lineage>
</organism>
<dbReference type="OrthoDB" id="10612661at2759"/>
<evidence type="ECO:0000313" key="2">
    <source>
        <dbReference type="Proteomes" id="UP000541610"/>
    </source>
</evidence>